<dbReference type="EMBL" id="VIGB01000003">
    <property type="protein sequence ID" value="TQF06469.1"/>
    <property type="molecule type" value="Genomic_DNA"/>
</dbReference>
<organism evidence="2 3">
    <name type="scientific">Kitasatospora acidiphila</name>
    <dbReference type="NCBI Taxonomy" id="2567942"/>
    <lineage>
        <taxon>Bacteria</taxon>
        <taxon>Bacillati</taxon>
        <taxon>Actinomycetota</taxon>
        <taxon>Actinomycetes</taxon>
        <taxon>Kitasatosporales</taxon>
        <taxon>Streptomycetaceae</taxon>
        <taxon>Kitasatospora</taxon>
    </lineage>
</organism>
<gene>
    <name evidence="2" type="ORF">E6W39_35095</name>
</gene>
<reference evidence="2 3" key="1">
    <citation type="submission" date="2019-06" db="EMBL/GenBank/DDBJ databases">
        <title>Description of Kitasatospora acidophila sp. nov. isolated from pine grove soil, and reclassification of Streptomyces novaecaesareae to Kitasatospora novaeceasareae comb. nov.</title>
        <authorList>
            <person name="Kim M.J."/>
        </authorList>
    </citation>
    <scope>NUCLEOTIDE SEQUENCE [LARGE SCALE GENOMIC DNA]</scope>
    <source>
        <strain evidence="2 3">MMS16-CNU292</strain>
    </source>
</reference>
<keyword evidence="3" id="KW-1185">Reference proteome</keyword>
<accession>A0A540WBP4</accession>
<dbReference type="Gene3D" id="2.60.40.10">
    <property type="entry name" value="Immunoglobulins"/>
    <property type="match status" value="1"/>
</dbReference>
<evidence type="ECO:0000313" key="2">
    <source>
        <dbReference type="EMBL" id="TQF06469.1"/>
    </source>
</evidence>
<dbReference type="AlphaFoldDB" id="A0A540WBP4"/>
<dbReference type="Proteomes" id="UP000319103">
    <property type="component" value="Unassembled WGS sequence"/>
</dbReference>
<evidence type="ECO:0000313" key="3">
    <source>
        <dbReference type="Proteomes" id="UP000319103"/>
    </source>
</evidence>
<sequence length="163" mass="15830">MTGTPVPLATLFPGSSSGGGSKAVTVPSTHVRDVTAASLTMGGSSKGSDATSGVKLGAASITGDADFQLTNDQCQGRTLGPADTCTLSIAFAPVVVGMRRAEVAVPFSQVGGASGQTYLVHLSGEGTSPSSTSTGPTGVPTKSPTGIPTERPTGTGAATTSTS</sequence>
<dbReference type="GO" id="GO:0005975">
    <property type="term" value="P:carbohydrate metabolic process"/>
    <property type="evidence" value="ECO:0007669"/>
    <property type="project" value="UniProtKB-ARBA"/>
</dbReference>
<name>A0A540WBP4_9ACTN</name>
<protein>
    <submittedName>
        <fullName evidence="2">Uncharacterized protein</fullName>
    </submittedName>
</protein>
<feature type="compositionally biased region" description="Low complexity" evidence="1">
    <location>
        <begin position="123"/>
        <end position="146"/>
    </location>
</feature>
<dbReference type="OrthoDB" id="9762169at2"/>
<dbReference type="InterPro" id="IPR013783">
    <property type="entry name" value="Ig-like_fold"/>
</dbReference>
<feature type="region of interest" description="Disordered" evidence="1">
    <location>
        <begin position="1"/>
        <end position="25"/>
    </location>
</feature>
<dbReference type="RefSeq" id="WP_141636893.1">
    <property type="nucleotide sequence ID" value="NZ_VIGB01000003.1"/>
</dbReference>
<proteinExistence type="predicted"/>
<feature type="compositionally biased region" description="Low complexity" evidence="1">
    <location>
        <begin position="153"/>
        <end position="163"/>
    </location>
</feature>
<feature type="region of interest" description="Disordered" evidence="1">
    <location>
        <begin position="122"/>
        <end position="163"/>
    </location>
</feature>
<comment type="caution">
    <text evidence="2">The sequence shown here is derived from an EMBL/GenBank/DDBJ whole genome shotgun (WGS) entry which is preliminary data.</text>
</comment>
<evidence type="ECO:0000256" key="1">
    <source>
        <dbReference type="SAM" id="MobiDB-lite"/>
    </source>
</evidence>